<feature type="compositionally biased region" description="Polar residues" evidence="5">
    <location>
        <begin position="374"/>
        <end position="387"/>
    </location>
</feature>
<evidence type="ECO:0000256" key="3">
    <source>
        <dbReference type="ARBA" id="ARBA00022989"/>
    </source>
</evidence>
<dbReference type="SMART" id="SM00321">
    <property type="entry name" value="WSC"/>
    <property type="match status" value="1"/>
</dbReference>
<evidence type="ECO:0000256" key="4">
    <source>
        <dbReference type="ARBA" id="ARBA00023136"/>
    </source>
</evidence>
<dbReference type="Proteomes" id="UP000800200">
    <property type="component" value="Unassembled WGS sequence"/>
</dbReference>
<sequence length="475" mass="51155">MDRNTALFSCLLAIIALLVILPAPVNASSFSLSYCSSQNTGSGSEKKYHIWQSNGWCHDQCVEEYAFAVVMDKDCWCSDYTPAEQQDTGDCSEDCPGFPDEKCGNKDKNLFAYIALDKKPSGTQGASTPTPTVSEKQSPSKSPSFSPTPKPSPSSQGASTLRSTTQEPATVSTFSFLNTRASTDSPVLSRSPFLPVSSYQSTSTYLVLRSTSLTVLSSWITFSTFLTLSILRPSASPSPISSAKETHQDPTTVVETVLVSVVSDKPSAPAKTSASPTPTTMKTSASSATPSQTFVPTPITSVQTLTVSGVIVTQTVTGMSTPPPAMTRKKGKKKNVGAIVGGVVGGVVALIAIVVGVIFFLRRRRRQQDGVDGDSSNIQRNTSTLSRTGLLKEKQQPPEIITSMKRGSRHMDSDSITPVSMSDRRNSRPMIYDQRLNPSAIMDMDNASRSSLVTMEDNRDYTRTLNIRNPDPDPQ</sequence>
<evidence type="ECO:0000259" key="8">
    <source>
        <dbReference type="PROSITE" id="PS51212"/>
    </source>
</evidence>
<name>A0A6A6E8Q7_9PEZI</name>
<feature type="compositionally biased region" description="Polar residues" evidence="5">
    <location>
        <begin position="156"/>
        <end position="167"/>
    </location>
</feature>
<evidence type="ECO:0000313" key="9">
    <source>
        <dbReference type="EMBL" id="KAF2187503.1"/>
    </source>
</evidence>
<keyword evidence="3 6" id="KW-1133">Transmembrane helix</keyword>
<dbReference type="GO" id="GO:0016020">
    <property type="term" value="C:membrane"/>
    <property type="evidence" value="ECO:0007669"/>
    <property type="project" value="UniProtKB-SubCell"/>
</dbReference>
<dbReference type="GO" id="GO:0071944">
    <property type="term" value="C:cell periphery"/>
    <property type="evidence" value="ECO:0007669"/>
    <property type="project" value="UniProtKB-ARBA"/>
</dbReference>
<dbReference type="InterPro" id="IPR051694">
    <property type="entry name" value="Immunoregulatory_rcpt-like"/>
</dbReference>
<proteinExistence type="predicted"/>
<feature type="region of interest" description="Disordered" evidence="5">
    <location>
        <begin position="366"/>
        <end position="447"/>
    </location>
</feature>
<dbReference type="AlphaFoldDB" id="A0A6A6E8Q7"/>
<organism evidence="9 10">
    <name type="scientific">Zopfia rhizophila CBS 207.26</name>
    <dbReference type="NCBI Taxonomy" id="1314779"/>
    <lineage>
        <taxon>Eukaryota</taxon>
        <taxon>Fungi</taxon>
        <taxon>Dikarya</taxon>
        <taxon>Ascomycota</taxon>
        <taxon>Pezizomycotina</taxon>
        <taxon>Dothideomycetes</taxon>
        <taxon>Dothideomycetes incertae sedis</taxon>
        <taxon>Zopfiaceae</taxon>
        <taxon>Zopfia</taxon>
    </lineage>
</organism>
<evidence type="ECO:0000256" key="2">
    <source>
        <dbReference type="ARBA" id="ARBA00022692"/>
    </source>
</evidence>
<protein>
    <recommendedName>
        <fullName evidence="8">WSC domain-containing protein</fullName>
    </recommendedName>
</protein>
<evidence type="ECO:0000313" key="10">
    <source>
        <dbReference type="Proteomes" id="UP000800200"/>
    </source>
</evidence>
<feature type="chain" id="PRO_5025405751" description="WSC domain-containing protein" evidence="7">
    <location>
        <begin position="28"/>
        <end position="475"/>
    </location>
</feature>
<evidence type="ECO:0000256" key="7">
    <source>
        <dbReference type="SAM" id="SignalP"/>
    </source>
</evidence>
<dbReference type="InterPro" id="IPR002889">
    <property type="entry name" value="WSC_carb-bd"/>
</dbReference>
<feature type="domain" description="WSC" evidence="8">
    <location>
        <begin position="29"/>
        <end position="116"/>
    </location>
</feature>
<dbReference type="Pfam" id="PF01822">
    <property type="entry name" value="WSC"/>
    <property type="match status" value="1"/>
</dbReference>
<dbReference type="OrthoDB" id="2537459at2759"/>
<feature type="region of interest" description="Disordered" evidence="5">
    <location>
        <begin position="265"/>
        <end position="293"/>
    </location>
</feature>
<evidence type="ECO:0000256" key="6">
    <source>
        <dbReference type="SAM" id="Phobius"/>
    </source>
</evidence>
<feature type="compositionally biased region" description="Polar residues" evidence="5">
    <location>
        <begin position="121"/>
        <end position="133"/>
    </location>
</feature>
<feature type="transmembrane region" description="Helical" evidence="6">
    <location>
        <begin position="336"/>
        <end position="361"/>
    </location>
</feature>
<reference evidence="9" key="1">
    <citation type="journal article" date="2020" name="Stud. Mycol.">
        <title>101 Dothideomycetes genomes: a test case for predicting lifestyles and emergence of pathogens.</title>
        <authorList>
            <person name="Haridas S."/>
            <person name="Albert R."/>
            <person name="Binder M."/>
            <person name="Bloem J."/>
            <person name="Labutti K."/>
            <person name="Salamov A."/>
            <person name="Andreopoulos B."/>
            <person name="Baker S."/>
            <person name="Barry K."/>
            <person name="Bills G."/>
            <person name="Bluhm B."/>
            <person name="Cannon C."/>
            <person name="Castanera R."/>
            <person name="Culley D."/>
            <person name="Daum C."/>
            <person name="Ezra D."/>
            <person name="Gonzalez J."/>
            <person name="Henrissat B."/>
            <person name="Kuo A."/>
            <person name="Liang C."/>
            <person name="Lipzen A."/>
            <person name="Lutzoni F."/>
            <person name="Magnuson J."/>
            <person name="Mondo S."/>
            <person name="Nolan M."/>
            <person name="Ohm R."/>
            <person name="Pangilinan J."/>
            <person name="Park H.-J."/>
            <person name="Ramirez L."/>
            <person name="Alfaro M."/>
            <person name="Sun H."/>
            <person name="Tritt A."/>
            <person name="Yoshinaga Y."/>
            <person name="Zwiers L.-H."/>
            <person name="Turgeon B."/>
            <person name="Goodwin S."/>
            <person name="Spatafora J."/>
            <person name="Crous P."/>
            <person name="Grigoriev I."/>
        </authorList>
    </citation>
    <scope>NUCLEOTIDE SEQUENCE</scope>
    <source>
        <strain evidence="9">CBS 207.26</strain>
    </source>
</reference>
<dbReference type="PROSITE" id="PS51212">
    <property type="entry name" value="WSC"/>
    <property type="match status" value="1"/>
</dbReference>
<keyword evidence="10" id="KW-1185">Reference proteome</keyword>
<gene>
    <name evidence="9" type="ORF">K469DRAFT_114795</name>
</gene>
<comment type="subcellular location">
    <subcellularLocation>
        <location evidence="1">Membrane</location>
        <topology evidence="1">Single-pass membrane protein</topology>
    </subcellularLocation>
</comment>
<evidence type="ECO:0000256" key="1">
    <source>
        <dbReference type="ARBA" id="ARBA00004167"/>
    </source>
</evidence>
<feature type="compositionally biased region" description="Low complexity" evidence="5">
    <location>
        <begin position="134"/>
        <end position="145"/>
    </location>
</feature>
<evidence type="ECO:0000256" key="5">
    <source>
        <dbReference type="SAM" id="MobiDB-lite"/>
    </source>
</evidence>
<feature type="compositionally biased region" description="Low complexity" evidence="5">
    <location>
        <begin position="265"/>
        <end position="291"/>
    </location>
</feature>
<keyword evidence="4 6" id="KW-0472">Membrane</keyword>
<accession>A0A6A6E8Q7</accession>
<keyword evidence="2 6" id="KW-0812">Transmembrane</keyword>
<dbReference type="PANTHER" id="PTHR15549">
    <property type="entry name" value="PAIRED IMMUNOGLOBULIN-LIKE TYPE 2 RECEPTOR"/>
    <property type="match status" value="1"/>
</dbReference>
<feature type="signal peptide" evidence="7">
    <location>
        <begin position="1"/>
        <end position="27"/>
    </location>
</feature>
<keyword evidence="7" id="KW-0732">Signal</keyword>
<dbReference type="EMBL" id="ML994627">
    <property type="protein sequence ID" value="KAF2187503.1"/>
    <property type="molecule type" value="Genomic_DNA"/>
</dbReference>
<feature type="region of interest" description="Disordered" evidence="5">
    <location>
        <begin position="119"/>
        <end position="167"/>
    </location>
</feature>